<evidence type="ECO:0000313" key="2">
    <source>
        <dbReference type="Proteomes" id="UP000195442"/>
    </source>
</evidence>
<dbReference type="Proteomes" id="UP000195442">
    <property type="component" value="Unassembled WGS sequence"/>
</dbReference>
<dbReference type="EMBL" id="FUKJ01000175">
    <property type="protein sequence ID" value="SJM92168.1"/>
    <property type="molecule type" value="Genomic_DNA"/>
</dbReference>
<sequence>MASGVPKNMFTTVEIRKHRNTLATFNDAAADFLDWIYADHLAFYNKWGVSKYYGNRKPEHKTYESRVRQLKKYGKPTFLADQQVATACILLAMQAVEHGLNATGMANTWKKINNVLKIDQKFYGTDLQIMLQQLGWKLYYWNPDPSKNAQWDEEDQQLNPLKPGRKWMPVWGGHALRYASAKNKATYYDAHVDNATKLVGFGKTPPADFKNVEIFIGIAHAGYHVFPGRRGDVVEAHSMREIIAKDNIEVSPFNPLGLGGGPRWTRSEKYRSGLIAVPQDF</sequence>
<gene>
    <name evidence="1" type="ORF">CRENPOLYSF2_2560026</name>
</gene>
<dbReference type="AlphaFoldDB" id="A0A1R4H7B1"/>
<proteinExistence type="predicted"/>
<evidence type="ECO:0000313" key="1">
    <source>
        <dbReference type="EMBL" id="SJM92168.1"/>
    </source>
</evidence>
<accession>A0A1R4H7B1</accession>
<dbReference type="RefSeq" id="WP_087146850.1">
    <property type="nucleotide sequence ID" value="NZ_FUKJ01000175.1"/>
</dbReference>
<keyword evidence="2" id="KW-1185">Reference proteome</keyword>
<protein>
    <submittedName>
        <fullName evidence="1">Uncharacterized protein</fullName>
    </submittedName>
</protein>
<name>A0A1R4H7B1_9GAMM</name>
<reference evidence="2" key="1">
    <citation type="submission" date="2017-02" db="EMBL/GenBank/DDBJ databases">
        <authorList>
            <person name="Daims H."/>
        </authorList>
    </citation>
    <scope>NUCLEOTIDE SEQUENCE [LARGE SCALE GENOMIC DNA]</scope>
</reference>
<organism evidence="1 2">
    <name type="scientific">Crenothrix polyspora</name>
    <dbReference type="NCBI Taxonomy" id="360316"/>
    <lineage>
        <taxon>Bacteria</taxon>
        <taxon>Pseudomonadati</taxon>
        <taxon>Pseudomonadota</taxon>
        <taxon>Gammaproteobacteria</taxon>
        <taxon>Methylococcales</taxon>
        <taxon>Crenotrichaceae</taxon>
        <taxon>Crenothrix</taxon>
    </lineage>
</organism>
<dbReference type="OrthoDB" id="9342685at2"/>